<name>A0ABT1Z560_9ACTN</name>
<reference evidence="2 3" key="1">
    <citation type="submission" date="2022-08" db="EMBL/GenBank/DDBJ databases">
        <title>Tractidigestivibacter montrealensis type strain KD21.</title>
        <authorList>
            <person name="Diop K."/>
            <person name="Richard C."/>
            <person name="Routy B."/>
        </authorList>
    </citation>
    <scope>NUCLEOTIDE SEQUENCE [LARGE SCALE GENOMIC DNA]</scope>
    <source>
        <strain evidence="2 3">KD21</strain>
    </source>
</reference>
<dbReference type="InterPro" id="IPR041223">
    <property type="entry name" value="ApeA_NTD"/>
</dbReference>
<comment type="caution">
    <text evidence="2">The sequence shown here is derived from an EMBL/GenBank/DDBJ whole genome shotgun (WGS) entry which is preliminary data.</text>
</comment>
<evidence type="ECO:0000313" key="2">
    <source>
        <dbReference type="EMBL" id="MCR9035347.1"/>
    </source>
</evidence>
<feature type="domain" description="ApeA N-terminal" evidence="1">
    <location>
        <begin position="22"/>
        <end position="278"/>
    </location>
</feature>
<dbReference type="EMBL" id="JANSKA010000001">
    <property type="protein sequence ID" value="MCR9035347.1"/>
    <property type="molecule type" value="Genomic_DNA"/>
</dbReference>
<sequence>MKDEVWKMAKWNLSWEKMRAGKNNAQGVCQFSGETGAVLDIPFGDISQTRTLEETGSYAASLEPPRYDYLFGQTQDGLNIVLGDVQSMGVEWTCPGNSRERLSAGVVYCSHHEFDPAALIDSADLEIEGLREWVGVCPSQEIDCVAALIECQDTSDALLLYQSGRCSIELQYGIERIKRNANGIYLPCFARIHISFGDAVALDELWSHELSRARSFLALCFGSFPDINDLRIYLRGDVRPVNVYLASCLGEKKNVNHRNVPIPFSIARDYLPEMFDCWMKMEGDEVQASSMLTSLLGHWDMPFDMLLFAATSMFESLARANSEDLYDRETLESYVEPMLAAADNSIKDRARGLLSLLSRPSYGMLLDHAYEESGRWGKELIPDWKRFRKEQIKLRNEGAHALSDEREYEMMTNHYYAQIVLAYVIEMKRLNAPDAILEAFESSSFMNVARRTLKENYSLHV</sequence>
<dbReference type="Pfam" id="PF18862">
    <property type="entry name" value="ApeA_NTD1"/>
    <property type="match status" value="1"/>
</dbReference>
<accession>A0ABT1Z560</accession>
<organism evidence="2 3">
    <name type="scientific">Tractidigestivibacter montrealensis</name>
    <dbReference type="NCBI Taxonomy" id="2972466"/>
    <lineage>
        <taxon>Bacteria</taxon>
        <taxon>Bacillati</taxon>
        <taxon>Actinomycetota</taxon>
        <taxon>Coriobacteriia</taxon>
        <taxon>Coriobacteriales</taxon>
        <taxon>Atopobiaceae</taxon>
        <taxon>Tractidigestivibacter</taxon>
    </lineage>
</organism>
<evidence type="ECO:0000313" key="3">
    <source>
        <dbReference type="Proteomes" id="UP001204320"/>
    </source>
</evidence>
<proteinExistence type="predicted"/>
<keyword evidence="3" id="KW-1185">Reference proteome</keyword>
<dbReference type="RefSeq" id="WP_258498140.1">
    <property type="nucleotide sequence ID" value="NZ_JANSKA010000001.1"/>
</dbReference>
<gene>
    <name evidence="2" type="ORF">NVS32_00020</name>
</gene>
<protein>
    <recommendedName>
        <fullName evidence="1">ApeA N-terminal domain-containing protein</fullName>
    </recommendedName>
</protein>
<evidence type="ECO:0000259" key="1">
    <source>
        <dbReference type="Pfam" id="PF18862"/>
    </source>
</evidence>
<dbReference type="Proteomes" id="UP001204320">
    <property type="component" value="Unassembled WGS sequence"/>
</dbReference>